<organism evidence="1">
    <name type="scientific">Ixodes ricinus</name>
    <name type="common">Common tick</name>
    <name type="synonym">Acarus ricinus</name>
    <dbReference type="NCBI Taxonomy" id="34613"/>
    <lineage>
        <taxon>Eukaryota</taxon>
        <taxon>Metazoa</taxon>
        <taxon>Ecdysozoa</taxon>
        <taxon>Arthropoda</taxon>
        <taxon>Chelicerata</taxon>
        <taxon>Arachnida</taxon>
        <taxon>Acari</taxon>
        <taxon>Parasitiformes</taxon>
        <taxon>Ixodida</taxon>
        <taxon>Ixodoidea</taxon>
        <taxon>Ixodidae</taxon>
        <taxon>Ixodinae</taxon>
        <taxon>Ixodes</taxon>
    </lineage>
</organism>
<accession>A0A6B0U923</accession>
<reference evidence="1" key="1">
    <citation type="submission" date="2019-12" db="EMBL/GenBank/DDBJ databases">
        <title>An insight into the sialome of adult female Ixodes ricinus ticks feeding for 6 days.</title>
        <authorList>
            <person name="Perner J."/>
            <person name="Ribeiro J.M.C."/>
        </authorList>
    </citation>
    <scope>NUCLEOTIDE SEQUENCE</scope>
    <source>
        <strain evidence="1">Semi-engorged</strain>
        <tissue evidence="1">Salivary glands</tissue>
    </source>
</reference>
<dbReference type="AlphaFoldDB" id="A0A6B0U923"/>
<evidence type="ECO:0000313" key="1">
    <source>
        <dbReference type="EMBL" id="MXU85637.1"/>
    </source>
</evidence>
<protein>
    <submittedName>
        <fullName evidence="1">Putative secreted protein</fullName>
    </submittedName>
</protein>
<sequence length="87" mass="9562">MRRPKWTMVAVGMLWHSSARQRRALLRSTEFRSSAPRSSTTTSYTLANSAWWSGPSIRMSSFSDSRAVCRFSATSSALGPPSDDSSG</sequence>
<proteinExistence type="predicted"/>
<name>A0A6B0U923_IXORI</name>
<dbReference type="EMBL" id="GIFC01003554">
    <property type="protein sequence ID" value="MXU85637.1"/>
    <property type="molecule type" value="Transcribed_RNA"/>
</dbReference>